<feature type="domain" description="CHY-type" evidence="6">
    <location>
        <begin position="102"/>
        <end position="172"/>
    </location>
</feature>
<gene>
    <name evidence="8" type="ORF">ACHAWO_000772</name>
</gene>
<sequence>MSRRTNAPPAAAGSNDSETPPWAKSQESAAEKRKAIQAIMRDKTLTELERRLRIQRLMDGSSTAADVQGRPGGNGGGVNLLSAGLENLNTTGGEGTTSFVGESGEVIACVHYQRKCNVVAPCCGIPFGCRVCHDEMSTACGPMDRFAIKEVVCKECNTRQSGCTNVCMSCGVTFAEWHCAKCNLWMDLSKRPFHCDKCGICRVGGRDKFQHCEQCCMCISTTVFETHNCIKDKYKSELYCHIILYCDCWFSVCLTSIPLLSQLSGMP</sequence>
<keyword evidence="2 4" id="KW-0863">Zinc-finger</keyword>
<comment type="caution">
    <text evidence="8">The sequence shown here is derived from an EMBL/GenBank/DDBJ whole genome shotgun (WGS) entry which is preliminary data.</text>
</comment>
<evidence type="ECO:0000259" key="7">
    <source>
        <dbReference type="PROSITE" id="PS51270"/>
    </source>
</evidence>
<evidence type="ECO:0000256" key="3">
    <source>
        <dbReference type="ARBA" id="ARBA00022833"/>
    </source>
</evidence>
<name>A0ABD3NGZ2_9STRA</name>
<dbReference type="PROSITE" id="PS51266">
    <property type="entry name" value="ZF_CHY"/>
    <property type="match status" value="1"/>
</dbReference>
<organism evidence="8 9">
    <name type="scientific">Cyclotella atomus</name>
    <dbReference type="NCBI Taxonomy" id="382360"/>
    <lineage>
        <taxon>Eukaryota</taxon>
        <taxon>Sar</taxon>
        <taxon>Stramenopiles</taxon>
        <taxon>Ochrophyta</taxon>
        <taxon>Bacillariophyta</taxon>
        <taxon>Coscinodiscophyceae</taxon>
        <taxon>Thalassiosirophycidae</taxon>
        <taxon>Stephanodiscales</taxon>
        <taxon>Stephanodiscaceae</taxon>
        <taxon>Cyclotella</taxon>
    </lineage>
</organism>
<dbReference type="InterPro" id="IPR037275">
    <property type="entry name" value="Znf_CTCHY_sf"/>
</dbReference>
<protein>
    <submittedName>
        <fullName evidence="8">Uncharacterized protein</fullName>
    </submittedName>
</protein>
<evidence type="ECO:0000256" key="2">
    <source>
        <dbReference type="ARBA" id="ARBA00022771"/>
    </source>
</evidence>
<evidence type="ECO:0000256" key="1">
    <source>
        <dbReference type="ARBA" id="ARBA00022723"/>
    </source>
</evidence>
<evidence type="ECO:0000313" key="9">
    <source>
        <dbReference type="Proteomes" id="UP001530400"/>
    </source>
</evidence>
<dbReference type="Proteomes" id="UP001530400">
    <property type="component" value="Unassembled WGS sequence"/>
</dbReference>
<feature type="region of interest" description="Disordered" evidence="5">
    <location>
        <begin position="1"/>
        <end position="34"/>
    </location>
</feature>
<dbReference type="InterPro" id="IPR017921">
    <property type="entry name" value="Znf_CTCHY"/>
</dbReference>
<feature type="domain" description="CTCHY-type" evidence="7">
    <location>
        <begin position="174"/>
        <end position="237"/>
    </location>
</feature>
<evidence type="ECO:0000256" key="4">
    <source>
        <dbReference type="PROSITE-ProRule" id="PRU00601"/>
    </source>
</evidence>
<keyword evidence="1" id="KW-0479">Metal-binding</keyword>
<dbReference type="PROSITE" id="PS51270">
    <property type="entry name" value="ZF_CTCHY"/>
    <property type="match status" value="1"/>
</dbReference>
<dbReference type="PANTHER" id="PTHR21319">
    <property type="entry name" value="RING FINGER AND CHY ZINC FINGER DOMAIN-CONTAINING PROTEIN 1"/>
    <property type="match status" value="1"/>
</dbReference>
<proteinExistence type="predicted"/>
<dbReference type="SUPFAM" id="SSF161245">
    <property type="entry name" value="Zinc hairpin stack"/>
    <property type="match status" value="1"/>
</dbReference>
<keyword evidence="3" id="KW-0862">Zinc</keyword>
<dbReference type="SUPFAM" id="SSF161219">
    <property type="entry name" value="CHY zinc finger-like"/>
    <property type="match status" value="1"/>
</dbReference>
<dbReference type="InterPro" id="IPR037274">
    <property type="entry name" value="Znf_CHY_sf"/>
</dbReference>
<dbReference type="EMBL" id="JALLPJ020001167">
    <property type="protein sequence ID" value="KAL3775092.1"/>
    <property type="molecule type" value="Genomic_DNA"/>
</dbReference>
<dbReference type="InterPro" id="IPR008913">
    <property type="entry name" value="Znf_CHY"/>
</dbReference>
<evidence type="ECO:0000313" key="8">
    <source>
        <dbReference type="EMBL" id="KAL3775092.1"/>
    </source>
</evidence>
<keyword evidence="9" id="KW-1185">Reference proteome</keyword>
<evidence type="ECO:0000259" key="6">
    <source>
        <dbReference type="PROSITE" id="PS51266"/>
    </source>
</evidence>
<accession>A0ABD3NGZ2</accession>
<dbReference type="AlphaFoldDB" id="A0ABD3NGZ2"/>
<reference evidence="8 9" key="1">
    <citation type="submission" date="2024-10" db="EMBL/GenBank/DDBJ databases">
        <title>Updated reference genomes for cyclostephanoid diatoms.</title>
        <authorList>
            <person name="Roberts W.R."/>
            <person name="Alverson A.J."/>
        </authorList>
    </citation>
    <scope>NUCLEOTIDE SEQUENCE [LARGE SCALE GENOMIC DNA]</scope>
    <source>
        <strain evidence="8 9">AJA010-31</strain>
    </source>
</reference>
<dbReference type="Pfam" id="PF05495">
    <property type="entry name" value="zf-CHY"/>
    <property type="match status" value="1"/>
</dbReference>
<evidence type="ECO:0000256" key="5">
    <source>
        <dbReference type="SAM" id="MobiDB-lite"/>
    </source>
</evidence>
<dbReference type="GO" id="GO:0008270">
    <property type="term" value="F:zinc ion binding"/>
    <property type="evidence" value="ECO:0007669"/>
    <property type="project" value="UniProtKB-KW"/>
</dbReference>
<dbReference type="PANTHER" id="PTHR21319:SF53">
    <property type="entry name" value="RING FINGER AND CHY ZINC FINGER DOMAIN-CONTAINING PROTEIN 1"/>
    <property type="match status" value="1"/>
</dbReference>